<gene>
    <name evidence="2" type="ORF">HNR53_003513</name>
</gene>
<reference evidence="2 3" key="1">
    <citation type="submission" date="2020-08" db="EMBL/GenBank/DDBJ databases">
        <title>Genomic Encyclopedia of Type Strains, Phase IV (KMG-IV): sequencing the most valuable type-strain genomes for metagenomic binning, comparative biology and taxonomic classification.</title>
        <authorList>
            <person name="Goeker M."/>
        </authorList>
    </citation>
    <scope>NUCLEOTIDE SEQUENCE [LARGE SCALE GENOMIC DNA]</scope>
    <source>
        <strain evidence="2 3">DSM 5391</strain>
    </source>
</reference>
<feature type="domain" description="DUF1659" evidence="1">
    <location>
        <begin position="2"/>
        <end position="71"/>
    </location>
</feature>
<organism evidence="2 3">
    <name type="scientific">Bacillus benzoevorans</name>
    <dbReference type="NCBI Taxonomy" id="1456"/>
    <lineage>
        <taxon>Bacteria</taxon>
        <taxon>Bacillati</taxon>
        <taxon>Bacillota</taxon>
        <taxon>Bacilli</taxon>
        <taxon>Bacillales</taxon>
        <taxon>Bacillaceae</taxon>
        <taxon>Bacillus</taxon>
    </lineage>
</organism>
<dbReference type="RefSeq" id="WP_184528228.1">
    <property type="nucleotide sequence ID" value="NZ_JACHGK010000014.1"/>
</dbReference>
<evidence type="ECO:0000313" key="2">
    <source>
        <dbReference type="EMBL" id="MBB6446848.1"/>
    </source>
</evidence>
<dbReference type="Pfam" id="PF07872">
    <property type="entry name" value="DUF1659"/>
    <property type="match status" value="1"/>
</dbReference>
<sequence length="71" mass="7762">MATAIMSSSRLMINYEIGMDGEGNPLYKLKSYPNVKEAATADQLYQVAQALASLTNYSLSSVKRNDVSDLI</sequence>
<keyword evidence="3" id="KW-1185">Reference proteome</keyword>
<comment type="caution">
    <text evidence="2">The sequence shown here is derived from an EMBL/GenBank/DDBJ whole genome shotgun (WGS) entry which is preliminary data.</text>
</comment>
<protein>
    <recommendedName>
        <fullName evidence="1">DUF1659 domain-containing protein</fullName>
    </recommendedName>
</protein>
<proteinExistence type="predicted"/>
<evidence type="ECO:0000313" key="3">
    <source>
        <dbReference type="Proteomes" id="UP000531594"/>
    </source>
</evidence>
<evidence type="ECO:0000259" key="1">
    <source>
        <dbReference type="Pfam" id="PF07872"/>
    </source>
</evidence>
<accession>A0A7X0LWL5</accession>
<dbReference type="EMBL" id="JACHGK010000014">
    <property type="protein sequence ID" value="MBB6446848.1"/>
    <property type="molecule type" value="Genomic_DNA"/>
</dbReference>
<dbReference type="InterPro" id="IPR012454">
    <property type="entry name" value="DUF1659"/>
</dbReference>
<name>A0A7X0LWL5_9BACI</name>
<dbReference type="Proteomes" id="UP000531594">
    <property type="component" value="Unassembled WGS sequence"/>
</dbReference>
<dbReference type="AlphaFoldDB" id="A0A7X0LWL5"/>